<evidence type="ECO:0000313" key="10">
    <source>
        <dbReference type="Proteomes" id="UP000298493"/>
    </source>
</evidence>
<proteinExistence type="inferred from homology"/>
<keyword evidence="3 7" id="KW-0507">mRNA processing</keyword>
<dbReference type="AlphaFoldDB" id="A0A4Z1P347"/>
<evidence type="ECO:0000256" key="1">
    <source>
        <dbReference type="ARBA" id="ARBA00004123"/>
    </source>
</evidence>
<feature type="compositionally biased region" description="Acidic residues" evidence="8">
    <location>
        <begin position="215"/>
        <end position="224"/>
    </location>
</feature>
<feature type="compositionally biased region" description="Basic and acidic residues" evidence="8">
    <location>
        <begin position="225"/>
        <end position="249"/>
    </location>
</feature>
<accession>A0A4Z1P347</accession>
<evidence type="ECO:0000256" key="8">
    <source>
        <dbReference type="SAM" id="MobiDB-lite"/>
    </source>
</evidence>
<gene>
    <name evidence="9" type="ORF">E6O75_ATG08331</name>
</gene>
<evidence type="ECO:0000256" key="2">
    <source>
        <dbReference type="ARBA" id="ARBA00006164"/>
    </source>
</evidence>
<dbReference type="OrthoDB" id="190958at2759"/>
<sequence length="268" mass="30298">MAYHKADAKAMLDDRGYAGKLIRGQNPATLLERAVLDRITDSMYFKEQCFGLNAATLCDRAADLQHIGGTYGTTGKPTPFLCLIFKMLQLVPNDDVILEMLNQPALALRDAEEDEDETTETDQSKLGYFKYLRALAAFYIRLAWQPKDIYQTLEPLLADHRKLKRRARENYSLTYMDQFIDDLLTKDRVCATSLWKMPTRVALEDLGELEPYESALGDELDEIDRESQNGHDDGEVFGNGEDRRDRESSSGRPVGSPQSDRSDGSVRG</sequence>
<feature type="region of interest" description="Disordered" evidence="8">
    <location>
        <begin position="215"/>
        <end position="268"/>
    </location>
</feature>
<keyword evidence="6 7" id="KW-0539">Nucleus</keyword>
<evidence type="ECO:0000256" key="3">
    <source>
        <dbReference type="ARBA" id="ARBA00022664"/>
    </source>
</evidence>
<dbReference type="STRING" id="86259.A0A4Z1P347"/>
<comment type="caution">
    <text evidence="9">The sequence shown here is derived from an EMBL/GenBank/DDBJ whole genome shotgun (WGS) entry which is preliminary data.</text>
</comment>
<dbReference type="GO" id="GO:0005681">
    <property type="term" value="C:spliceosomal complex"/>
    <property type="evidence" value="ECO:0007669"/>
    <property type="project" value="UniProtKB-KW"/>
</dbReference>
<evidence type="ECO:0000256" key="5">
    <source>
        <dbReference type="ARBA" id="ARBA00023187"/>
    </source>
</evidence>
<reference evidence="9 10" key="1">
    <citation type="submission" date="2019-04" db="EMBL/GenBank/DDBJ databases">
        <title>High contiguity whole genome sequence and gene annotation resource for two Venturia nashicola isolates.</title>
        <authorList>
            <person name="Prokchorchik M."/>
            <person name="Won K."/>
            <person name="Lee Y."/>
            <person name="Choi E.D."/>
            <person name="Segonzac C."/>
            <person name="Sohn K.H."/>
        </authorList>
    </citation>
    <scope>NUCLEOTIDE SEQUENCE [LARGE SCALE GENOMIC DNA]</scope>
    <source>
        <strain evidence="9 10">PRI2</strain>
    </source>
</reference>
<organism evidence="9 10">
    <name type="scientific">Venturia nashicola</name>
    <dbReference type="NCBI Taxonomy" id="86259"/>
    <lineage>
        <taxon>Eukaryota</taxon>
        <taxon>Fungi</taxon>
        <taxon>Dikarya</taxon>
        <taxon>Ascomycota</taxon>
        <taxon>Pezizomycotina</taxon>
        <taxon>Dothideomycetes</taxon>
        <taxon>Pleosporomycetidae</taxon>
        <taxon>Venturiales</taxon>
        <taxon>Venturiaceae</taxon>
        <taxon>Venturia</taxon>
    </lineage>
</organism>
<dbReference type="Pfam" id="PF03371">
    <property type="entry name" value="PRP38"/>
    <property type="match status" value="1"/>
</dbReference>
<comment type="function">
    <text evidence="7">Required for pre-mRNA splicing.</text>
</comment>
<dbReference type="EMBL" id="SNSC02000021">
    <property type="protein sequence ID" value="TID15078.1"/>
    <property type="molecule type" value="Genomic_DNA"/>
</dbReference>
<evidence type="ECO:0000256" key="6">
    <source>
        <dbReference type="ARBA" id="ARBA00023242"/>
    </source>
</evidence>
<name>A0A4Z1P347_9PEZI</name>
<comment type="similarity">
    <text evidence="2 7">Belongs to the PRP38 family.</text>
</comment>
<evidence type="ECO:0000256" key="7">
    <source>
        <dbReference type="RuleBase" id="RU367025"/>
    </source>
</evidence>
<dbReference type="Proteomes" id="UP000298493">
    <property type="component" value="Unassembled WGS sequence"/>
</dbReference>
<keyword evidence="10" id="KW-1185">Reference proteome</keyword>
<dbReference type="PANTHER" id="PTHR23142">
    <property type="entry name" value="PRE-MRNA-SPLICING FACTOR 38A-RELATED"/>
    <property type="match status" value="1"/>
</dbReference>
<evidence type="ECO:0000256" key="4">
    <source>
        <dbReference type="ARBA" id="ARBA00022728"/>
    </source>
</evidence>
<keyword evidence="4 7" id="KW-0747">Spliceosome</keyword>
<protein>
    <recommendedName>
        <fullName evidence="7">Pre-mRNA-splicing factor 38</fullName>
    </recommendedName>
</protein>
<comment type="subcellular location">
    <subcellularLocation>
        <location evidence="1 7">Nucleus</location>
    </subcellularLocation>
</comment>
<keyword evidence="5 7" id="KW-0508">mRNA splicing</keyword>
<dbReference type="GO" id="GO:0000398">
    <property type="term" value="P:mRNA splicing, via spliceosome"/>
    <property type="evidence" value="ECO:0007669"/>
    <property type="project" value="UniProtKB-UniRule"/>
</dbReference>
<dbReference type="InterPro" id="IPR005037">
    <property type="entry name" value="PRP38"/>
</dbReference>
<evidence type="ECO:0000313" key="9">
    <source>
        <dbReference type="EMBL" id="TID15078.1"/>
    </source>
</evidence>